<evidence type="ECO:0000256" key="2">
    <source>
        <dbReference type="ARBA" id="ARBA00008127"/>
    </source>
</evidence>
<dbReference type="Pfam" id="PF17181">
    <property type="entry name" value="EPF"/>
    <property type="match status" value="1"/>
</dbReference>
<evidence type="ECO:0000313" key="7">
    <source>
        <dbReference type="EMBL" id="KAI0501446.1"/>
    </source>
</evidence>
<dbReference type="AlphaFoldDB" id="A0A8T3AXW4"/>
<protein>
    <recommendedName>
        <fullName evidence="6">Epidermal patterning factor-like protein</fullName>
    </recommendedName>
</protein>
<evidence type="ECO:0000256" key="6">
    <source>
        <dbReference type="RuleBase" id="RU367102"/>
    </source>
</evidence>
<accession>A0A8T3AXW4</accession>
<sequence>MVIYFYYTISRNRIINVQLSVLFLLLATANQERFFAQGRSMFMQKELSKEDEGNGMVKESFMIGSRPPRCKGICLNCGPCEAVQVPATPQERKSVGHSNVNINGRGDESSNYKPMNWKCKCGKFIFNP</sequence>
<keyword evidence="6" id="KW-0217">Developmental protein</keyword>
<keyword evidence="3 6" id="KW-0964">Secreted</keyword>
<evidence type="ECO:0000313" key="8">
    <source>
        <dbReference type="Proteomes" id="UP000829196"/>
    </source>
</evidence>
<dbReference type="SMR" id="A0A8T3AXW4"/>
<comment type="caution">
    <text evidence="7">The sequence shown here is derived from an EMBL/GenBank/DDBJ whole genome shotgun (WGS) entry which is preliminary data.</text>
</comment>
<gene>
    <name evidence="7" type="ORF">KFK09_016391</name>
</gene>
<dbReference type="GO" id="GO:0010052">
    <property type="term" value="P:guard cell differentiation"/>
    <property type="evidence" value="ECO:0007669"/>
    <property type="project" value="UniProtKB-UniRule"/>
</dbReference>
<dbReference type="GO" id="GO:0005576">
    <property type="term" value="C:extracellular region"/>
    <property type="evidence" value="ECO:0007669"/>
    <property type="project" value="UniProtKB-SubCell"/>
</dbReference>
<proteinExistence type="inferred from homology"/>
<reference evidence="7" key="1">
    <citation type="journal article" date="2022" name="Front. Genet.">
        <title>Chromosome-Scale Assembly of the Dendrobium nobile Genome Provides Insights Into the Molecular Mechanism of the Biosynthesis of the Medicinal Active Ingredient of Dendrobium.</title>
        <authorList>
            <person name="Xu Q."/>
            <person name="Niu S.-C."/>
            <person name="Li K.-L."/>
            <person name="Zheng P.-J."/>
            <person name="Zhang X.-J."/>
            <person name="Jia Y."/>
            <person name="Liu Y."/>
            <person name="Niu Y.-X."/>
            <person name="Yu L.-H."/>
            <person name="Chen D.-F."/>
            <person name="Zhang G.-Q."/>
        </authorList>
    </citation>
    <scope>NUCLEOTIDE SEQUENCE</scope>
    <source>
        <tissue evidence="7">Leaf</tissue>
    </source>
</reference>
<name>A0A8T3AXW4_DENNO</name>
<dbReference type="Proteomes" id="UP000829196">
    <property type="component" value="Unassembled WGS sequence"/>
</dbReference>
<keyword evidence="5" id="KW-1015">Disulfide bond</keyword>
<evidence type="ECO:0000256" key="5">
    <source>
        <dbReference type="ARBA" id="ARBA00023157"/>
    </source>
</evidence>
<comment type="subcellular location">
    <subcellularLocation>
        <location evidence="1 6">Secreted</location>
    </subcellularLocation>
</comment>
<organism evidence="7 8">
    <name type="scientific">Dendrobium nobile</name>
    <name type="common">Orchid</name>
    <dbReference type="NCBI Taxonomy" id="94219"/>
    <lineage>
        <taxon>Eukaryota</taxon>
        <taxon>Viridiplantae</taxon>
        <taxon>Streptophyta</taxon>
        <taxon>Embryophyta</taxon>
        <taxon>Tracheophyta</taxon>
        <taxon>Spermatophyta</taxon>
        <taxon>Magnoliopsida</taxon>
        <taxon>Liliopsida</taxon>
        <taxon>Asparagales</taxon>
        <taxon>Orchidaceae</taxon>
        <taxon>Epidendroideae</taxon>
        <taxon>Malaxideae</taxon>
        <taxon>Dendrobiinae</taxon>
        <taxon>Dendrobium</taxon>
    </lineage>
</organism>
<dbReference type="PANTHER" id="PTHR33109:SF7">
    <property type="entry name" value="EPIDERMAL PATTERNING FACTOR-LIKE PROTEIN 2"/>
    <property type="match status" value="1"/>
</dbReference>
<evidence type="ECO:0000256" key="1">
    <source>
        <dbReference type="ARBA" id="ARBA00004613"/>
    </source>
</evidence>
<dbReference type="PANTHER" id="PTHR33109">
    <property type="entry name" value="EPIDERMAL PATTERNING FACTOR-LIKE PROTEIN 4"/>
    <property type="match status" value="1"/>
</dbReference>
<dbReference type="OrthoDB" id="614712at2759"/>
<dbReference type="InterPro" id="IPR039455">
    <property type="entry name" value="EPFL"/>
</dbReference>
<keyword evidence="4" id="KW-0732">Signal</keyword>
<evidence type="ECO:0000256" key="4">
    <source>
        <dbReference type="ARBA" id="ARBA00022729"/>
    </source>
</evidence>
<comment type="similarity">
    <text evidence="2 6">Belongs to the plant cysteine rich small secretory peptide family. Epidermal patterning factor subfamily.</text>
</comment>
<evidence type="ECO:0000256" key="3">
    <source>
        <dbReference type="ARBA" id="ARBA00022525"/>
    </source>
</evidence>
<dbReference type="EMBL" id="JAGYWB010000012">
    <property type="protein sequence ID" value="KAI0501446.1"/>
    <property type="molecule type" value="Genomic_DNA"/>
</dbReference>
<keyword evidence="8" id="KW-1185">Reference proteome</keyword>
<comment type="function">
    <text evidence="6">Controls stomatal patterning.</text>
</comment>